<organism evidence="2 3">
    <name type="scientific">Cupriavidus pauculus</name>
    <dbReference type="NCBI Taxonomy" id="82633"/>
    <lineage>
        <taxon>Bacteria</taxon>
        <taxon>Pseudomonadati</taxon>
        <taxon>Pseudomonadota</taxon>
        <taxon>Betaproteobacteria</taxon>
        <taxon>Burkholderiales</taxon>
        <taxon>Burkholderiaceae</taxon>
        <taxon>Cupriavidus</taxon>
    </lineage>
</organism>
<sequence>MHPIIRKSLLLAGLASAATGAFAAGSADLKITGTIKPAACDVTLSGGAVLDFGDIPANTLKDTAFTNLGNKSVDVSVICGAPTKVALAATDGRSGSNVPGIGAFLFSNQSDASTYGVGEVDGKKIGAYVLYSDTAPVVDAAAGARLASDNGGTTWAASASASNAMTPTRWHGFGDAGSLVPGQYKTIRQTYKVQLGLNKKADLPPLTKDVPINGLATFTIKYL</sequence>
<gene>
    <name evidence="2" type="ORF">FOB72_10010</name>
</gene>
<dbReference type="AlphaFoldDB" id="A0A5P2H3B1"/>
<feature type="signal peptide" evidence="1">
    <location>
        <begin position="1"/>
        <end position="23"/>
    </location>
</feature>
<keyword evidence="1" id="KW-0732">Signal</keyword>
<dbReference type="RefSeq" id="WP_150372370.1">
    <property type="nucleotide sequence ID" value="NZ_CP044065.1"/>
</dbReference>
<reference evidence="2 3" key="1">
    <citation type="submission" date="2019-09" db="EMBL/GenBank/DDBJ databases">
        <title>FDA dAtabase for Regulatory Grade micrObial Sequences (FDA-ARGOS): Supporting development and validation of Infectious Disease Dx tests.</title>
        <authorList>
            <person name="Sciortino C."/>
            <person name="Tallon L."/>
            <person name="Sadzewicz L."/>
            <person name="Vavikolanu K."/>
            <person name="Mehta A."/>
            <person name="Aluvathingal J."/>
            <person name="Nadendla S."/>
            <person name="Nandy P."/>
            <person name="Geyer C."/>
            <person name="Yan Y."/>
            <person name="Sichtig H."/>
        </authorList>
    </citation>
    <scope>NUCLEOTIDE SEQUENCE [LARGE SCALE GENOMIC DNA]</scope>
    <source>
        <strain evidence="2 3">FDAARGOS_664</strain>
    </source>
</reference>
<evidence type="ECO:0000256" key="1">
    <source>
        <dbReference type="SAM" id="SignalP"/>
    </source>
</evidence>
<evidence type="ECO:0000313" key="3">
    <source>
        <dbReference type="Proteomes" id="UP000322822"/>
    </source>
</evidence>
<protein>
    <submittedName>
        <fullName evidence="2">DUF1120 domain-containing protein</fullName>
    </submittedName>
</protein>
<proteinExistence type="predicted"/>
<dbReference type="Pfam" id="PF06551">
    <property type="entry name" value="DUF1120"/>
    <property type="match status" value="1"/>
</dbReference>
<dbReference type="InterPro" id="IPR010546">
    <property type="entry name" value="DUF1120"/>
</dbReference>
<evidence type="ECO:0000313" key="2">
    <source>
        <dbReference type="EMBL" id="QET02336.1"/>
    </source>
</evidence>
<dbReference type="EMBL" id="CP044065">
    <property type="protein sequence ID" value="QET02336.1"/>
    <property type="molecule type" value="Genomic_DNA"/>
</dbReference>
<feature type="chain" id="PRO_5024910490" evidence="1">
    <location>
        <begin position="24"/>
        <end position="223"/>
    </location>
</feature>
<dbReference type="Proteomes" id="UP000322822">
    <property type="component" value="Chromosome 1"/>
</dbReference>
<name>A0A5P2H3B1_9BURK</name>
<dbReference type="OrthoDB" id="8966046at2"/>
<accession>A0A5P2H3B1</accession>